<name>A0A183UM05_TOXCA</name>
<reference evidence="4" key="1">
    <citation type="submission" date="2016-06" db="UniProtKB">
        <authorList>
            <consortium name="WormBaseParasite"/>
        </authorList>
    </citation>
    <scope>IDENTIFICATION</scope>
</reference>
<feature type="compositionally biased region" description="Polar residues" evidence="1">
    <location>
        <begin position="195"/>
        <end position="207"/>
    </location>
</feature>
<keyword evidence="3" id="KW-1185">Reference proteome</keyword>
<evidence type="ECO:0000313" key="3">
    <source>
        <dbReference type="Proteomes" id="UP000050794"/>
    </source>
</evidence>
<accession>A0A183UM05</accession>
<sequence length="259" mass="28840">MAVLQNPVHLLSQIRKKFPEAEKEDWILRLDDKKKPKRSCVVCVARRPSESEGPSDDSKSSLISFTLNSSHRIIDARFRDSQLDINASDVVGRCIDELCCKDDKSVLDTLLDSVAECSAELRLSVKEYIISTRAHTLKTNNSDEPLVLECAVIRCVKQCMQKPCTVNSYDRLKASSSNESLDRYAQSYADERRQSTSSETPQTTFGVSQCPDAISSSNAVESSTVKFETISPPSSTPTEVVSANRFLHVILSKTNKIEE</sequence>
<gene>
    <name evidence="2" type="ORF">TCNE_LOCUS9525</name>
</gene>
<evidence type="ECO:0000256" key="1">
    <source>
        <dbReference type="SAM" id="MobiDB-lite"/>
    </source>
</evidence>
<feature type="region of interest" description="Disordered" evidence="1">
    <location>
        <begin position="186"/>
        <end position="207"/>
    </location>
</feature>
<evidence type="ECO:0000313" key="4">
    <source>
        <dbReference type="WBParaSite" id="TCNE_0000952501-mRNA-1"/>
    </source>
</evidence>
<organism evidence="3 4">
    <name type="scientific">Toxocara canis</name>
    <name type="common">Canine roundworm</name>
    <dbReference type="NCBI Taxonomy" id="6265"/>
    <lineage>
        <taxon>Eukaryota</taxon>
        <taxon>Metazoa</taxon>
        <taxon>Ecdysozoa</taxon>
        <taxon>Nematoda</taxon>
        <taxon>Chromadorea</taxon>
        <taxon>Rhabditida</taxon>
        <taxon>Spirurina</taxon>
        <taxon>Ascaridomorpha</taxon>
        <taxon>Ascaridoidea</taxon>
        <taxon>Toxocaridae</taxon>
        <taxon>Toxocara</taxon>
    </lineage>
</organism>
<reference evidence="2 3" key="2">
    <citation type="submission" date="2018-11" db="EMBL/GenBank/DDBJ databases">
        <authorList>
            <consortium name="Pathogen Informatics"/>
        </authorList>
    </citation>
    <scope>NUCLEOTIDE SEQUENCE [LARGE SCALE GENOMIC DNA]</scope>
</reference>
<dbReference type="Proteomes" id="UP000050794">
    <property type="component" value="Unassembled WGS sequence"/>
</dbReference>
<protein>
    <submittedName>
        <fullName evidence="4">BTB/POZ domain-containing protein</fullName>
    </submittedName>
</protein>
<dbReference type="EMBL" id="UYWY01020201">
    <property type="protein sequence ID" value="VDM40846.1"/>
    <property type="molecule type" value="Genomic_DNA"/>
</dbReference>
<proteinExistence type="predicted"/>
<dbReference type="WBParaSite" id="TCNE_0000952501-mRNA-1">
    <property type="protein sequence ID" value="TCNE_0000952501-mRNA-1"/>
    <property type="gene ID" value="TCNE_0000952501"/>
</dbReference>
<dbReference type="AlphaFoldDB" id="A0A183UM05"/>
<evidence type="ECO:0000313" key="2">
    <source>
        <dbReference type="EMBL" id="VDM40846.1"/>
    </source>
</evidence>